<sequence>MEPAGPFLRGSNQELVFLPAPLAPAARAVPAGRSGVPGAGVPSLLSGPSVPAAAAASVTCSRTTTGGIGREPGMLIRIRVVTVVSVFFSAGAPATSPSPASGRPGRPYGSRPAGPGAGVSVSRLKAGSPDWCHQPTRRAAGAGRRAPPYWGAVRGISRARDCPPSSNVDANPV</sequence>
<keyword evidence="3" id="KW-1185">Reference proteome</keyword>
<dbReference type="EMBL" id="VKHS01000009">
    <property type="protein sequence ID" value="MBB0228138.1"/>
    <property type="molecule type" value="Genomic_DNA"/>
</dbReference>
<organism evidence="2 3">
    <name type="scientific">Streptomyces calidiresistens</name>
    <dbReference type="NCBI Taxonomy" id="1485586"/>
    <lineage>
        <taxon>Bacteria</taxon>
        <taxon>Bacillati</taxon>
        <taxon>Actinomycetota</taxon>
        <taxon>Actinomycetes</taxon>
        <taxon>Kitasatosporales</taxon>
        <taxon>Streptomycetaceae</taxon>
        <taxon>Streptomyces</taxon>
    </lineage>
</organism>
<feature type="compositionally biased region" description="Low complexity" evidence="1">
    <location>
        <begin position="137"/>
        <end position="146"/>
    </location>
</feature>
<evidence type="ECO:0000256" key="1">
    <source>
        <dbReference type="SAM" id="MobiDB-lite"/>
    </source>
</evidence>
<feature type="region of interest" description="Disordered" evidence="1">
    <location>
        <begin position="91"/>
        <end position="148"/>
    </location>
</feature>
<feature type="compositionally biased region" description="Low complexity" evidence="1">
    <location>
        <begin position="91"/>
        <end position="114"/>
    </location>
</feature>
<protein>
    <submittedName>
        <fullName evidence="2">Uncharacterized protein</fullName>
    </submittedName>
</protein>
<evidence type="ECO:0000313" key="3">
    <source>
        <dbReference type="Proteomes" id="UP000530234"/>
    </source>
</evidence>
<dbReference type="Proteomes" id="UP000530234">
    <property type="component" value="Unassembled WGS sequence"/>
</dbReference>
<proteinExistence type="predicted"/>
<evidence type="ECO:0000313" key="2">
    <source>
        <dbReference type="EMBL" id="MBB0228138.1"/>
    </source>
</evidence>
<dbReference type="AlphaFoldDB" id="A0A7W3SZH4"/>
<accession>A0A7W3SZH4</accession>
<comment type="caution">
    <text evidence="2">The sequence shown here is derived from an EMBL/GenBank/DDBJ whole genome shotgun (WGS) entry which is preliminary data.</text>
</comment>
<gene>
    <name evidence="2" type="ORF">FOE67_01095</name>
</gene>
<reference evidence="3" key="1">
    <citation type="submission" date="2019-10" db="EMBL/GenBank/DDBJ databases">
        <title>Streptomyces sp. nov., a novel actinobacterium isolated from alkaline environment.</title>
        <authorList>
            <person name="Golinska P."/>
        </authorList>
    </citation>
    <scope>NUCLEOTIDE SEQUENCE [LARGE SCALE GENOMIC DNA]</scope>
    <source>
        <strain evidence="3">DSM 42108</strain>
    </source>
</reference>
<name>A0A7W3SZH4_9ACTN</name>